<dbReference type="Proteomes" id="UP000250266">
    <property type="component" value="Unassembled WGS sequence"/>
</dbReference>
<keyword evidence="2" id="KW-1185">Reference proteome</keyword>
<proteinExistence type="predicted"/>
<accession>A0A8E2E024</accession>
<evidence type="ECO:0000313" key="2">
    <source>
        <dbReference type="Proteomes" id="UP000250266"/>
    </source>
</evidence>
<organism evidence="1 2">
    <name type="scientific">Lepidopterella palustris CBS 459.81</name>
    <dbReference type="NCBI Taxonomy" id="1314670"/>
    <lineage>
        <taxon>Eukaryota</taxon>
        <taxon>Fungi</taxon>
        <taxon>Dikarya</taxon>
        <taxon>Ascomycota</taxon>
        <taxon>Pezizomycotina</taxon>
        <taxon>Dothideomycetes</taxon>
        <taxon>Pleosporomycetidae</taxon>
        <taxon>Mytilinidiales</taxon>
        <taxon>Argynnaceae</taxon>
        <taxon>Lepidopterella</taxon>
    </lineage>
</organism>
<evidence type="ECO:0000313" key="1">
    <source>
        <dbReference type="EMBL" id="OCK74902.1"/>
    </source>
</evidence>
<name>A0A8E2E024_9PEZI</name>
<protein>
    <submittedName>
        <fullName evidence="1">Uncharacterized protein</fullName>
    </submittedName>
</protein>
<dbReference type="OrthoDB" id="3795018at2759"/>
<dbReference type="AlphaFoldDB" id="A0A8E2E024"/>
<sequence>MARIQVPETIILDIVQASGVSTLKALRLTCRSFYNLIEAYGSSIRASILQRLYSDIVAKHFSLQNSQDRPIKALLALDRRVKAAEWIAAVTLENRNPDDDSNGPGNIGIGILWRISDIAQKLVREELQFDSLPPGDRISTVTRGYPNLKELESQILDQQIAYIHSLTEEDMTPLDFALTCCVSALYSQRAFEFGPDGRVKWLDDLDLENRENWTMWLVLREGPHFISHAWKSAAGNEEYTNFIVAELVRRPEEQFLIEQAAARRLANERWRNRANSPPSSPRGLLDDDIYDELLGWARGGREIERSFAKVQQCLGYPPL</sequence>
<reference evidence="1 2" key="1">
    <citation type="journal article" date="2016" name="Nat. Commun.">
        <title>Ectomycorrhizal ecology is imprinted in the genome of the dominant symbiotic fungus Cenococcum geophilum.</title>
        <authorList>
            <consortium name="DOE Joint Genome Institute"/>
            <person name="Peter M."/>
            <person name="Kohler A."/>
            <person name="Ohm R.A."/>
            <person name="Kuo A."/>
            <person name="Krutzmann J."/>
            <person name="Morin E."/>
            <person name="Arend M."/>
            <person name="Barry K.W."/>
            <person name="Binder M."/>
            <person name="Choi C."/>
            <person name="Clum A."/>
            <person name="Copeland A."/>
            <person name="Grisel N."/>
            <person name="Haridas S."/>
            <person name="Kipfer T."/>
            <person name="LaButti K."/>
            <person name="Lindquist E."/>
            <person name="Lipzen A."/>
            <person name="Maire R."/>
            <person name="Meier B."/>
            <person name="Mihaltcheva S."/>
            <person name="Molinier V."/>
            <person name="Murat C."/>
            <person name="Poggeler S."/>
            <person name="Quandt C.A."/>
            <person name="Sperisen C."/>
            <person name="Tritt A."/>
            <person name="Tisserant E."/>
            <person name="Crous P.W."/>
            <person name="Henrissat B."/>
            <person name="Nehls U."/>
            <person name="Egli S."/>
            <person name="Spatafora J.W."/>
            <person name="Grigoriev I.V."/>
            <person name="Martin F.M."/>
        </authorList>
    </citation>
    <scope>NUCLEOTIDE SEQUENCE [LARGE SCALE GENOMIC DNA]</scope>
    <source>
        <strain evidence="1 2">CBS 459.81</strain>
    </source>
</reference>
<gene>
    <name evidence="1" type="ORF">K432DRAFT_409475</name>
</gene>
<dbReference type="EMBL" id="KV745395">
    <property type="protein sequence ID" value="OCK74902.1"/>
    <property type="molecule type" value="Genomic_DNA"/>
</dbReference>